<proteinExistence type="inferred from homology"/>
<protein>
    <recommendedName>
        <fullName evidence="4 14">Protoporphyrinogen IX oxidase</fullName>
        <shortName evidence="14">PPO</shortName>
        <ecNumber evidence="14 15">1.3.99.-</ecNumber>
    </recommendedName>
</protein>
<dbReference type="GO" id="GO:0006782">
    <property type="term" value="P:protoporphyrinogen IX biosynthetic process"/>
    <property type="evidence" value="ECO:0007669"/>
    <property type="project" value="UniProtKB-UniRule"/>
</dbReference>
<dbReference type="GO" id="GO:0070818">
    <property type="term" value="F:protoporphyrinogen oxidase activity"/>
    <property type="evidence" value="ECO:0007669"/>
    <property type="project" value="UniProtKB-UniRule"/>
</dbReference>
<accession>A0A1H7GTD4</accession>
<feature type="binding site" description="axial binding residue" evidence="14">
    <location>
        <position position="89"/>
    </location>
    <ligand>
        <name>heme</name>
        <dbReference type="ChEBI" id="CHEBI:30413"/>
    </ligand>
    <ligandPart>
        <name>Fe</name>
        <dbReference type="ChEBI" id="CHEBI:18248"/>
    </ligandPart>
</feature>
<keyword evidence="17" id="KW-1185">Reference proteome</keyword>
<dbReference type="InterPro" id="IPR005265">
    <property type="entry name" value="HemJ-like"/>
</dbReference>
<keyword evidence="6 14" id="KW-0349">Heme</keyword>
<keyword evidence="11 14" id="KW-0408">Iron</keyword>
<dbReference type="AlphaFoldDB" id="A0A1H7GTD4"/>
<evidence type="ECO:0000313" key="16">
    <source>
        <dbReference type="EMBL" id="SEK41443.1"/>
    </source>
</evidence>
<evidence type="ECO:0000256" key="9">
    <source>
        <dbReference type="ARBA" id="ARBA00022989"/>
    </source>
</evidence>
<dbReference type="Proteomes" id="UP000199283">
    <property type="component" value="Unassembled WGS sequence"/>
</dbReference>
<evidence type="ECO:0000256" key="8">
    <source>
        <dbReference type="ARBA" id="ARBA00022723"/>
    </source>
</evidence>
<evidence type="ECO:0000256" key="13">
    <source>
        <dbReference type="ARBA" id="ARBA00048390"/>
    </source>
</evidence>
<keyword evidence="8 14" id="KW-0479">Metal-binding</keyword>
<keyword evidence="10 14" id="KW-0560">Oxidoreductase</keyword>
<feature type="binding site" description="axial binding residue" evidence="14">
    <location>
        <position position="12"/>
    </location>
    <ligand>
        <name>heme</name>
        <dbReference type="ChEBI" id="CHEBI:30413"/>
    </ligand>
    <ligandPart>
        <name>Fe</name>
        <dbReference type="ChEBI" id="CHEBI:18248"/>
    </ligandPart>
</feature>
<dbReference type="STRING" id="188906.SAMN04488526_0517"/>
<evidence type="ECO:0000256" key="7">
    <source>
        <dbReference type="ARBA" id="ARBA00022692"/>
    </source>
</evidence>
<evidence type="ECO:0000256" key="14">
    <source>
        <dbReference type="HAMAP-Rule" id="MF_02239"/>
    </source>
</evidence>
<evidence type="ECO:0000256" key="12">
    <source>
        <dbReference type="ARBA" id="ARBA00023136"/>
    </source>
</evidence>
<evidence type="ECO:0000256" key="10">
    <source>
        <dbReference type="ARBA" id="ARBA00023002"/>
    </source>
</evidence>
<comment type="catalytic activity">
    <reaction evidence="13 14 15">
        <text>protoporphyrinogen IX + 3 A = protoporphyrin IX + 3 AH2</text>
        <dbReference type="Rhea" id="RHEA:62000"/>
        <dbReference type="ChEBI" id="CHEBI:13193"/>
        <dbReference type="ChEBI" id="CHEBI:17499"/>
        <dbReference type="ChEBI" id="CHEBI:57306"/>
        <dbReference type="ChEBI" id="CHEBI:57307"/>
    </reaction>
</comment>
<dbReference type="PANTHER" id="PTHR40255">
    <property type="entry name" value="UPF0093 MEMBRANE PROTEIN SLR1790"/>
    <property type="match status" value="1"/>
</dbReference>
<dbReference type="UniPathway" id="UPA00251">
    <property type="reaction ID" value="UER00324"/>
</dbReference>
<feature type="transmembrane region" description="Helical" evidence="14">
    <location>
        <begin position="12"/>
        <end position="34"/>
    </location>
</feature>
<keyword evidence="7 14" id="KW-0812">Transmembrane</keyword>
<dbReference type="PIRSF" id="PIRSF004638">
    <property type="entry name" value="UCP004638"/>
    <property type="match status" value="1"/>
</dbReference>
<evidence type="ECO:0000256" key="1">
    <source>
        <dbReference type="ARBA" id="ARBA00004651"/>
    </source>
</evidence>
<comment type="pathway">
    <text evidence="2 14 15">Porphyrin-containing compound metabolism; protoporphyrin-IX biosynthesis; protoporphyrin-IX from protoporphyrinogen-IX: step 1/1.</text>
</comment>
<organism evidence="16 17">
    <name type="scientific">Jannaschia helgolandensis</name>
    <dbReference type="NCBI Taxonomy" id="188906"/>
    <lineage>
        <taxon>Bacteria</taxon>
        <taxon>Pseudomonadati</taxon>
        <taxon>Pseudomonadota</taxon>
        <taxon>Alphaproteobacteria</taxon>
        <taxon>Rhodobacterales</taxon>
        <taxon>Roseobacteraceae</taxon>
        <taxon>Jannaschia</taxon>
    </lineage>
</organism>
<comment type="subcellular location">
    <subcellularLocation>
        <location evidence="1 14">Cell membrane</location>
        <topology evidence="1 14">Multi-pass membrane protein</topology>
    </subcellularLocation>
</comment>
<reference evidence="16 17" key="1">
    <citation type="submission" date="2016-10" db="EMBL/GenBank/DDBJ databases">
        <authorList>
            <person name="de Groot N.N."/>
        </authorList>
    </citation>
    <scope>NUCLEOTIDE SEQUENCE [LARGE SCALE GENOMIC DNA]</scope>
    <source>
        <strain evidence="16 17">DSM 14858</strain>
    </source>
</reference>
<dbReference type="Pfam" id="PF03653">
    <property type="entry name" value="UPF0093"/>
    <property type="match status" value="1"/>
</dbReference>
<evidence type="ECO:0000256" key="3">
    <source>
        <dbReference type="ARBA" id="ARBA00006501"/>
    </source>
</evidence>
<feature type="transmembrane region" description="Helical" evidence="14">
    <location>
        <begin position="124"/>
        <end position="142"/>
    </location>
</feature>
<dbReference type="NCBIfam" id="TIGR00701">
    <property type="entry name" value="protoporphyrinogen oxidase HemJ"/>
    <property type="match status" value="1"/>
</dbReference>
<dbReference type="EC" id="1.3.99.-" evidence="14 15"/>
<evidence type="ECO:0000256" key="5">
    <source>
        <dbReference type="ARBA" id="ARBA00022475"/>
    </source>
</evidence>
<evidence type="ECO:0000256" key="15">
    <source>
        <dbReference type="PIRNR" id="PIRNR004638"/>
    </source>
</evidence>
<keyword evidence="5 14" id="KW-1003">Cell membrane</keyword>
<evidence type="ECO:0000256" key="4">
    <source>
        <dbReference type="ARBA" id="ARBA00017504"/>
    </source>
</evidence>
<feature type="transmembrane region" description="Helical" evidence="14">
    <location>
        <begin position="54"/>
        <end position="78"/>
    </location>
</feature>
<dbReference type="OrthoDB" id="9800824at2"/>
<dbReference type="GO" id="GO:0046872">
    <property type="term" value="F:metal ion binding"/>
    <property type="evidence" value="ECO:0007669"/>
    <property type="project" value="UniProtKB-UniRule"/>
</dbReference>
<comment type="cofactor">
    <cofactor evidence="14 15">
        <name>heme b</name>
        <dbReference type="ChEBI" id="CHEBI:60344"/>
    </cofactor>
    <text evidence="14 15">Binds 1 heme b (iron(II)-protoporphyrin IX) group per subunit.</text>
</comment>
<evidence type="ECO:0000313" key="17">
    <source>
        <dbReference type="Proteomes" id="UP000199283"/>
    </source>
</evidence>
<dbReference type="PANTHER" id="PTHR40255:SF1">
    <property type="entry name" value="PROTOPORPHYRINOGEN IX OXIDASE"/>
    <property type="match status" value="1"/>
</dbReference>
<dbReference type="RefSeq" id="WP_092759478.1">
    <property type="nucleotide sequence ID" value="NZ_FNZQ01000001.1"/>
</dbReference>
<evidence type="ECO:0000256" key="11">
    <source>
        <dbReference type="ARBA" id="ARBA00023004"/>
    </source>
</evidence>
<feature type="transmembrane region" description="Helical" evidence="14">
    <location>
        <begin position="84"/>
        <end position="103"/>
    </location>
</feature>
<keyword evidence="9 14" id="KW-1133">Transmembrane helix</keyword>
<evidence type="ECO:0000256" key="6">
    <source>
        <dbReference type="ARBA" id="ARBA00022617"/>
    </source>
</evidence>
<sequence length="145" mass="16303">MNDLYLWLKAGHVISVIAWMAGIFYLPRLFVYHVEQRDAVPQMIPVLEVMERRLLQAIMTPAMIATWVFGLSIVGMGGVDWGEVWPWIKAISIIGMTIFHMWCGGQRKALAAGTAAATGRSYRLMNEVPTVLMIIIVISVIVRPF</sequence>
<comment type="similarity">
    <text evidence="3 14 15">Belongs to the HemJ family.</text>
</comment>
<dbReference type="EMBL" id="FNZQ01000001">
    <property type="protein sequence ID" value="SEK41443.1"/>
    <property type="molecule type" value="Genomic_DNA"/>
</dbReference>
<keyword evidence="12 14" id="KW-0472">Membrane</keyword>
<dbReference type="HAMAP" id="MF_02239">
    <property type="entry name" value="HemJ"/>
    <property type="match status" value="1"/>
</dbReference>
<comment type="subunit">
    <text evidence="14">Homodimer.</text>
</comment>
<comment type="function">
    <text evidence="14 15">Catalyzes the oxidation of protoporphyrinogen IX to protoporphyrin IX.</text>
</comment>
<dbReference type="GO" id="GO:0005886">
    <property type="term" value="C:plasma membrane"/>
    <property type="evidence" value="ECO:0007669"/>
    <property type="project" value="UniProtKB-SubCell"/>
</dbReference>
<gene>
    <name evidence="16" type="ORF">SAMN04488526_0517</name>
</gene>
<evidence type="ECO:0000256" key="2">
    <source>
        <dbReference type="ARBA" id="ARBA00005073"/>
    </source>
</evidence>
<name>A0A1H7GTD4_9RHOB</name>